<keyword evidence="1 5" id="KW-0132">Cell division</keyword>
<dbReference type="InterPro" id="IPR023052">
    <property type="entry name" value="Cell_div_SepF"/>
</dbReference>
<dbReference type="OrthoDB" id="9815206at2"/>
<reference evidence="6 7" key="1">
    <citation type="submission" date="2017-04" db="EMBL/GenBank/DDBJ databases">
        <authorList>
            <person name="Afonso C.L."/>
            <person name="Miller P.J."/>
            <person name="Scott M.A."/>
            <person name="Spackman E."/>
            <person name="Goraichik I."/>
            <person name="Dimitrov K.M."/>
            <person name="Suarez D.L."/>
            <person name="Swayne D.E."/>
        </authorList>
    </citation>
    <scope>NUCLEOTIDE SEQUENCE [LARGE SCALE GENOMIC DNA]</scope>
    <source>
        <strain evidence="6 7">ToBE</strain>
    </source>
</reference>
<dbReference type="GO" id="GO:0000917">
    <property type="term" value="P:division septum assembly"/>
    <property type="evidence" value="ECO:0007669"/>
    <property type="project" value="UniProtKB-KW"/>
</dbReference>
<comment type="similarity">
    <text evidence="5">Belongs to the SepF family.</text>
</comment>
<comment type="function">
    <text evidence="4 5">Cell division protein that is part of the divisome complex and is recruited early to the Z-ring. Probably stimulates Z-ring formation, perhaps through the cross-linking of FtsZ protofilaments. Its function overlaps with FtsA.</text>
</comment>
<evidence type="ECO:0000256" key="3">
    <source>
        <dbReference type="ARBA" id="ARBA00023306"/>
    </source>
</evidence>
<sequence length="144" mass="15869">MGKIWETLLNWLGYEPEEEEREAPPVEVPPLPKPGKVVGLPTARGAMRLVVVQPQSYEQGAALAENLKNYRPVIVNLEKMNPEEARRLVDFLSGAAFALGGQVRKVSHGIFLFTPSNIDLSGDQELKSTSGPLFWDINSSGGRR</sequence>
<comment type="subcellular location">
    <subcellularLocation>
        <location evidence="5">Cytoplasm</location>
    </subcellularLocation>
    <text evidence="5">Localizes to the division site, in a FtsZ-dependent manner.</text>
</comment>
<dbReference type="PANTHER" id="PTHR35798:SF1">
    <property type="entry name" value="CELL DIVISION PROTEIN SEPF"/>
    <property type="match status" value="1"/>
</dbReference>
<dbReference type="Pfam" id="PF04472">
    <property type="entry name" value="SepF"/>
    <property type="match status" value="1"/>
</dbReference>
<dbReference type="STRING" id="698762.SAMN00808754_1030"/>
<dbReference type="InterPro" id="IPR038594">
    <property type="entry name" value="SepF-like_sf"/>
</dbReference>
<organism evidence="6 7">
    <name type="scientific">Thermanaeromonas toyohensis ToBE</name>
    <dbReference type="NCBI Taxonomy" id="698762"/>
    <lineage>
        <taxon>Bacteria</taxon>
        <taxon>Bacillati</taxon>
        <taxon>Bacillota</taxon>
        <taxon>Clostridia</taxon>
        <taxon>Neomoorellales</taxon>
        <taxon>Neomoorellaceae</taxon>
        <taxon>Thermanaeromonas</taxon>
    </lineage>
</organism>
<dbReference type="InterPro" id="IPR007561">
    <property type="entry name" value="Cell_div_SepF/SepF-rel"/>
</dbReference>
<name>A0A1W1VN90_9FIRM</name>
<dbReference type="PANTHER" id="PTHR35798">
    <property type="entry name" value="CELL DIVISION PROTEIN SEPF"/>
    <property type="match status" value="1"/>
</dbReference>
<evidence type="ECO:0000313" key="7">
    <source>
        <dbReference type="Proteomes" id="UP000192569"/>
    </source>
</evidence>
<dbReference type="AlphaFoldDB" id="A0A1W1VN90"/>
<keyword evidence="3 5" id="KW-0131">Cell cycle</keyword>
<keyword evidence="5" id="KW-0963">Cytoplasm</keyword>
<evidence type="ECO:0000256" key="5">
    <source>
        <dbReference type="HAMAP-Rule" id="MF_01197"/>
    </source>
</evidence>
<dbReference type="GO" id="GO:0043093">
    <property type="term" value="P:FtsZ-dependent cytokinesis"/>
    <property type="evidence" value="ECO:0007669"/>
    <property type="project" value="UniProtKB-UniRule"/>
</dbReference>
<proteinExistence type="inferred from homology"/>
<evidence type="ECO:0000256" key="4">
    <source>
        <dbReference type="ARBA" id="ARBA00044936"/>
    </source>
</evidence>
<comment type="subunit">
    <text evidence="5">Homodimer. Interacts with FtsZ.</text>
</comment>
<dbReference type="Proteomes" id="UP000192569">
    <property type="component" value="Chromosome I"/>
</dbReference>
<dbReference type="Gene3D" id="3.30.110.150">
    <property type="entry name" value="SepF-like protein"/>
    <property type="match status" value="1"/>
</dbReference>
<dbReference type="HAMAP" id="MF_01197">
    <property type="entry name" value="SepF"/>
    <property type="match status" value="1"/>
</dbReference>
<dbReference type="RefSeq" id="WP_084664523.1">
    <property type="nucleotide sequence ID" value="NZ_LT838272.1"/>
</dbReference>
<dbReference type="GO" id="GO:0005737">
    <property type="term" value="C:cytoplasm"/>
    <property type="evidence" value="ECO:0007669"/>
    <property type="project" value="UniProtKB-SubCell"/>
</dbReference>
<accession>A0A1W1VN90</accession>
<evidence type="ECO:0000313" key="6">
    <source>
        <dbReference type="EMBL" id="SMB94424.1"/>
    </source>
</evidence>
<keyword evidence="7" id="KW-1185">Reference proteome</keyword>
<protein>
    <recommendedName>
        <fullName evidence="5">Cell division protein SepF</fullName>
    </recommendedName>
</protein>
<gene>
    <name evidence="5" type="primary">sepF</name>
    <name evidence="6" type="ORF">SAMN00808754_1030</name>
</gene>
<evidence type="ECO:0000256" key="1">
    <source>
        <dbReference type="ARBA" id="ARBA00022618"/>
    </source>
</evidence>
<keyword evidence="2 5" id="KW-0717">Septation</keyword>
<dbReference type="EMBL" id="LT838272">
    <property type="protein sequence ID" value="SMB94424.1"/>
    <property type="molecule type" value="Genomic_DNA"/>
</dbReference>
<evidence type="ECO:0000256" key="2">
    <source>
        <dbReference type="ARBA" id="ARBA00023210"/>
    </source>
</evidence>